<dbReference type="OrthoDB" id="3396763at2"/>
<keyword evidence="2" id="KW-1185">Reference proteome</keyword>
<comment type="caution">
    <text evidence="1">The sequence shown here is derived from an EMBL/GenBank/DDBJ whole genome shotgun (WGS) entry which is preliminary data.</text>
</comment>
<dbReference type="SUPFAM" id="SSF56801">
    <property type="entry name" value="Acetyl-CoA synthetase-like"/>
    <property type="match status" value="1"/>
</dbReference>
<name>A0A5C5ULA4_9CORY</name>
<dbReference type="Proteomes" id="UP000320791">
    <property type="component" value="Unassembled WGS sequence"/>
</dbReference>
<dbReference type="NCBIfam" id="TIGR03089">
    <property type="entry name" value="TIGR03089 family protein"/>
    <property type="match status" value="1"/>
</dbReference>
<dbReference type="EMBL" id="VOHM01000006">
    <property type="protein sequence ID" value="TWT26798.1"/>
    <property type="molecule type" value="Genomic_DNA"/>
</dbReference>
<proteinExistence type="predicted"/>
<dbReference type="InterPro" id="IPR017523">
    <property type="entry name" value="Rv3268"/>
</dbReference>
<dbReference type="RefSeq" id="WP_146323862.1">
    <property type="nucleotide sequence ID" value="NZ_BAABLR010000005.1"/>
</dbReference>
<dbReference type="InterPro" id="IPR042099">
    <property type="entry name" value="ANL_N_sf"/>
</dbReference>
<dbReference type="Gene3D" id="3.40.50.12780">
    <property type="entry name" value="N-terminal domain of ligase-like"/>
    <property type="match status" value="1"/>
</dbReference>
<evidence type="ECO:0000313" key="2">
    <source>
        <dbReference type="Proteomes" id="UP000320791"/>
    </source>
</evidence>
<reference evidence="1 2" key="1">
    <citation type="submission" date="2019-08" db="EMBL/GenBank/DDBJ databases">
        <authorList>
            <person name="Lei W."/>
        </authorList>
    </citation>
    <scope>NUCLEOTIDE SEQUENCE [LARGE SCALE GENOMIC DNA]</scope>
    <source>
        <strain evidence="1 2">CCUG 58627</strain>
    </source>
</reference>
<accession>A0A5C5ULA4</accession>
<evidence type="ECO:0000313" key="1">
    <source>
        <dbReference type="EMBL" id="TWT26798.1"/>
    </source>
</evidence>
<dbReference type="AlphaFoldDB" id="A0A5C5ULA4"/>
<gene>
    <name evidence="1" type="ORF">FRX94_04145</name>
</gene>
<sequence>MELLRHLLESDASAPRLTVYYESSGARLDFSATTLDNWAAKVANMLLDEFDLTPGESIGIDLPASWQAAVLALGAFAAGITPHFGPTGDVLFTSPERARDLNGYLAFVTDDPLGRGVAETGGELPPGVVDFGPTVRLYGDVFDAPTPALPDLVSSSLPPRVRTLSTGWIDDAGFAAQVLEPLAVGGSAVIVTGLVNAARLDEIARAERVSLPLLP</sequence>
<organism evidence="1 2">
    <name type="scientific">Corynebacterium canis</name>
    <dbReference type="NCBI Taxonomy" id="679663"/>
    <lineage>
        <taxon>Bacteria</taxon>
        <taxon>Bacillati</taxon>
        <taxon>Actinomycetota</taxon>
        <taxon>Actinomycetes</taxon>
        <taxon>Mycobacteriales</taxon>
        <taxon>Corynebacteriaceae</taxon>
        <taxon>Corynebacterium</taxon>
    </lineage>
</organism>
<protein>
    <submittedName>
        <fullName evidence="1">TIGR03089 family protein</fullName>
    </submittedName>
</protein>